<dbReference type="Gene3D" id="3.40.190.10">
    <property type="entry name" value="Periplasmic binding protein-like II"/>
    <property type="match status" value="1"/>
</dbReference>
<dbReference type="PANTHER" id="PTHR30290">
    <property type="entry name" value="PERIPLASMIC BINDING COMPONENT OF ABC TRANSPORTER"/>
    <property type="match status" value="1"/>
</dbReference>
<feature type="signal peptide" evidence="5">
    <location>
        <begin position="1"/>
        <end position="26"/>
    </location>
</feature>
<dbReference type="InterPro" id="IPR030678">
    <property type="entry name" value="Peptide/Ni-bd"/>
</dbReference>
<comment type="caution">
    <text evidence="7">The sequence shown here is derived from an EMBL/GenBank/DDBJ whole genome shotgun (WGS) entry which is preliminary data.</text>
</comment>
<protein>
    <submittedName>
        <fullName evidence="7">ABC transporter substrate-binding protein</fullName>
    </submittedName>
</protein>
<keyword evidence="8" id="KW-1185">Reference proteome</keyword>
<evidence type="ECO:0000256" key="3">
    <source>
        <dbReference type="ARBA" id="ARBA00022448"/>
    </source>
</evidence>
<dbReference type="InterPro" id="IPR039424">
    <property type="entry name" value="SBP_5"/>
</dbReference>
<keyword evidence="4 5" id="KW-0732">Signal</keyword>
<dbReference type="Pfam" id="PF00496">
    <property type="entry name" value="SBP_bac_5"/>
    <property type="match status" value="1"/>
</dbReference>
<dbReference type="GO" id="GO:0015833">
    <property type="term" value="P:peptide transport"/>
    <property type="evidence" value="ECO:0007669"/>
    <property type="project" value="TreeGrafter"/>
</dbReference>
<gene>
    <name evidence="7" type="ORF">GTK09_11085</name>
</gene>
<feature type="chain" id="PRO_5026674094" evidence="5">
    <location>
        <begin position="27"/>
        <end position="501"/>
    </location>
</feature>
<dbReference type="SUPFAM" id="SSF53850">
    <property type="entry name" value="Periplasmic binding protein-like II"/>
    <property type="match status" value="1"/>
</dbReference>
<dbReference type="GO" id="GO:0043190">
    <property type="term" value="C:ATP-binding cassette (ABC) transporter complex"/>
    <property type="evidence" value="ECO:0007669"/>
    <property type="project" value="InterPro"/>
</dbReference>
<dbReference type="RefSeq" id="WP_163463219.1">
    <property type="nucleotide sequence ID" value="NZ_JAAAMG010000007.1"/>
</dbReference>
<dbReference type="Gene3D" id="3.90.76.10">
    <property type="entry name" value="Dipeptide-binding Protein, Domain 1"/>
    <property type="match status" value="1"/>
</dbReference>
<dbReference type="Gene3D" id="3.10.105.10">
    <property type="entry name" value="Dipeptide-binding Protein, Domain 3"/>
    <property type="match status" value="1"/>
</dbReference>
<proteinExistence type="inferred from homology"/>
<dbReference type="PIRSF" id="PIRSF002741">
    <property type="entry name" value="MppA"/>
    <property type="match status" value="1"/>
</dbReference>
<evidence type="ECO:0000256" key="5">
    <source>
        <dbReference type="SAM" id="SignalP"/>
    </source>
</evidence>
<evidence type="ECO:0000256" key="1">
    <source>
        <dbReference type="ARBA" id="ARBA00004418"/>
    </source>
</evidence>
<dbReference type="AlphaFoldDB" id="A0A6N9T4I6"/>
<accession>A0A6N9T4I6</accession>
<dbReference type="InterPro" id="IPR000914">
    <property type="entry name" value="SBP_5_dom"/>
</dbReference>
<dbReference type="GO" id="GO:0030288">
    <property type="term" value="C:outer membrane-bounded periplasmic space"/>
    <property type="evidence" value="ECO:0007669"/>
    <property type="project" value="UniProtKB-ARBA"/>
</dbReference>
<sequence>MQFRTTLRSLCLGAALAASTALPSFAQEGEVTIALRVAVNTFDPHMTGTVGSDLSVLSHIYPALVLRGPDLKLQPSLATSWEMVDPTTWRFKLAEGTTYADGEKIDAEAVKWNLDRVRDPKVGARIAGWFSLVSEVNVIDPTTVEVKTSAPYPALADQLSMFLLLPPKWAETHNPATETLSGGPYAVEENVPGDRITLKANPDYWGDKPTFQTVNFRTIPETGSRIAALLAGEVDLITGIPTSEIARIDAADNASAGAVDSTRSMLIKFNHEKPPMDNLKFRQAVNYAIDKTGIADAIFDGKATVSQCQILSKDYFGYNPELEPYPYDPDKAAELFAESGVDLSQPIEIEVPVARYLQGEEVTQVIASELTSLGLNMKISEIEFGAFMKKQIEGRDLAQMAVQGLAWPTIDADGMLTMFSPGNVYDYWGNEAFGKLLDEGRETTDKDARQKIYAEATKLMCDEAASGFLYVQPETYGVSDDVTWQARGDDWVRAFDMKPKT</sequence>
<evidence type="ECO:0000259" key="6">
    <source>
        <dbReference type="Pfam" id="PF00496"/>
    </source>
</evidence>
<name>A0A6N9T4I6_9HYPH</name>
<keyword evidence="3" id="KW-0813">Transport</keyword>
<dbReference type="Proteomes" id="UP000469011">
    <property type="component" value="Unassembled WGS sequence"/>
</dbReference>
<dbReference type="PANTHER" id="PTHR30290:SF9">
    <property type="entry name" value="OLIGOPEPTIDE-BINDING PROTEIN APPA"/>
    <property type="match status" value="1"/>
</dbReference>
<evidence type="ECO:0000256" key="2">
    <source>
        <dbReference type="ARBA" id="ARBA00005695"/>
    </source>
</evidence>
<feature type="domain" description="Solute-binding protein family 5" evidence="6">
    <location>
        <begin position="72"/>
        <end position="421"/>
    </location>
</feature>
<evidence type="ECO:0000256" key="4">
    <source>
        <dbReference type="ARBA" id="ARBA00022729"/>
    </source>
</evidence>
<comment type="similarity">
    <text evidence="2">Belongs to the bacterial solute-binding protein 5 family.</text>
</comment>
<evidence type="ECO:0000313" key="7">
    <source>
        <dbReference type="EMBL" id="NDW04976.1"/>
    </source>
</evidence>
<dbReference type="EMBL" id="JAAAMG010000007">
    <property type="protein sequence ID" value="NDW04976.1"/>
    <property type="molecule type" value="Genomic_DNA"/>
</dbReference>
<evidence type="ECO:0000313" key="8">
    <source>
        <dbReference type="Proteomes" id="UP000469011"/>
    </source>
</evidence>
<organism evidence="7 8">
    <name type="scientific">Jiella pacifica</name>
    <dbReference type="NCBI Taxonomy" id="2696469"/>
    <lineage>
        <taxon>Bacteria</taxon>
        <taxon>Pseudomonadati</taxon>
        <taxon>Pseudomonadota</taxon>
        <taxon>Alphaproteobacteria</taxon>
        <taxon>Hyphomicrobiales</taxon>
        <taxon>Aurantimonadaceae</taxon>
        <taxon>Jiella</taxon>
    </lineage>
</organism>
<comment type="subcellular location">
    <subcellularLocation>
        <location evidence="1">Periplasm</location>
    </subcellularLocation>
</comment>
<dbReference type="GO" id="GO:1904680">
    <property type="term" value="F:peptide transmembrane transporter activity"/>
    <property type="evidence" value="ECO:0007669"/>
    <property type="project" value="TreeGrafter"/>
</dbReference>
<reference evidence="7 8" key="1">
    <citation type="submission" date="2020-01" db="EMBL/GenBank/DDBJ databases">
        <title>Jiella pacifica sp. nov.</title>
        <authorList>
            <person name="Xue Z."/>
            <person name="Zhu S."/>
            <person name="Chen J."/>
            <person name="Yang J."/>
        </authorList>
    </citation>
    <scope>NUCLEOTIDE SEQUENCE [LARGE SCALE GENOMIC DNA]</scope>
    <source>
        <strain evidence="7 8">40Bstr34</strain>
    </source>
</reference>